<organism evidence="8 9">
    <name type="scientific">Diplocarpon rosae</name>
    <dbReference type="NCBI Taxonomy" id="946125"/>
    <lineage>
        <taxon>Eukaryota</taxon>
        <taxon>Fungi</taxon>
        <taxon>Dikarya</taxon>
        <taxon>Ascomycota</taxon>
        <taxon>Pezizomycotina</taxon>
        <taxon>Leotiomycetes</taxon>
        <taxon>Helotiales</taxon>
        <taxon>Drepanopezizaceae</taxon>
        <taxon>Diplocarpon</taxon>
    </lineage>
</organism>
<gene>
    <name evidence="8" type="ORF">QTJ16_003572</name>
</gene>
<name>A0AAD9T1F4_9HELO</name>
<proteinExistence type="inferred from homology"/>
<keyword evidence="3" id="KW-0238">DNA-binding</keyword>
<protein>
    <recommendedName>
        <fullName evidence="10">Chromosome transmission fidelity protein 8</fullName>
    </recommendedName>
</protein>
<dbReference type="Proteomes" id="UP001285354">
    <property type="component" value="Unassembled WGS sequence"/>
</dbReference>
<keyword evidence="4" id="KW-0539">Nucleus</keyword>
<evidence type="ECO:0000256" key="1">
    <source>
        <dbReference type="ARBA" id="ARBA00004123"/>
    </source>
</evidence>
<comment type="similarity">
    <text evidence="6">Belongs to the CTF8 family.</text>
</comment>
<comment type="caution">
    <text evidence="8">The sequence shown here is derived from an EMBL/GenBank/DDBJ whole genome shotgun (WGS) entry which is preliminary data.</text>
</comment>
<feature type="region of interest" description="Disordered" evidence="7">
    <location>
        <begin position="43"/>
        <end position="62"/>
    </location>
</feature>
<keyword evidence="2" id="KW-0235">DNA replication</keyword>
<dbReference type="EMBL" id="JAUBYV010000004">
    <property type="protein sequence ID" value="KAK2627606.1"/>
    <property type="molecule type" value="Genomic_DNA"/>
</dbReference>
<evidence type="ECO:0008006" key="10">
    <source>
        <dbReference type="Google" id="ProtNLM"/>
    </source>
</evidence>
<evidence type="ECO:0000256" key="7">
    <source>
        <dbReference type="SAM" id="MobiDB-lite"/>
    </source>
</evidence>
<keyword evidence="9" id="KW-1185">Reference proteome</keyword>
<evidence type="ECO:0000256" key="2">
    <source>
        <dbReference type="ARBA" id="ARBA00022705"/>
    </source>
</evidence>
<dbReference type="GO" id="GO:0007064">
    <property type="term" value="P:mitotic sister chromatid cohesion"/>
    <property type="evidence" value="ECO:0007669"/>
    <property type="project" value="InterPro"/>
</dbReference>
<evidence type="ECO:0000256" key="5">
    <source>
        <dbReference type="ARBA" id="ARBA00023306"/>
    </source>
</evidence>
<feature type="region of interest" description="Disordered" evidence="7">
    <location>
        <begin position="1"/>
        <end position="23"/>
    </location>
</feature>
<dbReference type="Pfam" id="PF09696">
    <property type="entry name" value="Ctf8"/>
    <property type="match status" value="1"/>
</dbReference>
<dbReference type="GO" id="GO:0003677">
    <property type="term" value="F:DNA binding"/>
    <property type="evidence" value="ECO:0007669"/>
    <property type="project" value="UniProtKB-KW"/>
</dbReference>
<evidence type="ECO:0000256" key="3">
    <source>
        <dbReference type="ARBA" id="ARBA00023125"/>
    </source>
</evidence>
<sequence length="163" mass="18193">MSKVLIHPAPLVPHPRSKNPLPQLLHTPSGLALLEMQGTINLPSHNDQDSMATEPPSDAMTKETPIGRLIFPGYDPESPGDMAWMKRVYLYVGKHQRLTGEVKKLPKALAVIRKRPGKEEHTMELEGEEERTEELEVVEVVKYKILFSIRPEPVGTSASENGI</sequence>
<evidence type="ECO:0000256" key="6">
    <source>
        <dbReference type="ARBA" id="ARBA00038447"/>
    </source>
</evidence>
<evidence type="ECO:0000313" key="8">
    <source>
        <dbReference type="EMBL" id="KAK2627606.1"/>
    </source>
</evidence>
<dbReference type="PANTHER" id="PTHR28605">
    <property type="entry name" value="CTF8, CHROMOSOME TRANSMISSION FIDELITY FACTOR 8 HOMOLOG (S. CEREVISIAE)"/>
    <property type="match status" value="1"/>
</dbReference>
<reference evidence="8" key="1">
    <citation type="submission" date="2023-06" db="EMBL/GenBank/DDBJ databases">
        <title>Draft genome of Marssonina rosae.</title>
        <authorList>
            <person name="Cheng Q."/>
        </authorList>
    </citation>
    <scope>NUCLEOTIDE SEQUENCE</scope>
    <source>
        <strain evidence="8">R4</strain>
    </source>
</reference>
<evidence type="ECO:0000256" key="4">
    <source>
        <dbReference type="ARBA" id="ARBA00023242"/>
    </source>
</evidence>
<keyword evidence="5" id="KW-0131">Cell cycle</keyword>
<evidence type="ECO:0000313" key="9">
    <source>
        <dbReference type="Proteomes" id="UP001285354"/>
    </source>
</evidence>
<dbReference type="AlphaFoldDB" id="A0AAD9T1F4"/>
<dbReference type="GO" id="GO:0031390">
    <property type="term" value="C:Ctf18 RFC-like complex"/>
    <property type="evidence" value="ECO:0007669"/>
    <property type="project" value="InterPro"/>
</dbReference>
<accession>A0AAD9T1F4</accession>
<comment type="subcellular location">
    <subcellularLocation>
        <location evidence="1">Nucleus</location>
    </subcellularLocation>
</comment>
<dbReference type="GO" id="GO:0006260">
    <property type="term" value="P:DNA replication"/>
    <property type="evidence" value="ECO:0007669"/>
    <property type="project" value="UniProtKB-KW"/>
</dbReference>
<dbReference type="InterPro" id="IPR018607">
    <property type="entry name" value="Ctf8"/>
</dbReference>
<dbReference type="PANTHER" id="PTHR28605:SF1">
    <property type="entry name" value="CHROMOSOME TRANSMISSION FIDELITY FACTOR 8"/>
    <property type="match status" value="1"/>
</dbReference>